<dbReference type="AlphaFoldDB" id="A0A5B7GWL0"/>
<keyword evidence="2" id="KW-1185">Reference proteome</keyword>
<gene>
    <name evidence="1" type="ORF">E2C01_055056</name>
</gene>
<reference evidence="1 2" key="1">
    <citation type="submission" date="2019-05" db="EMBL/GenBank/DDBJ databases">
        <title>Another draft genome of Portunus trituberculatus and its Hox gene families provides insights of decapod evolution.</title>
        <authorList>
            <person name="Jeong J.-H."/>
            <person name="Song I."/>
            <person name="Kim S."/>
            <person name="Choi T."/>
            <person name="Kim D."/>
            <person name="Ryu S."/>
            <person name="Kim W."/>
        </authorList>
    </citation>
    <scope>NUCLEOTIDE SEQUENCE [LARGE SCALE GENOMIC DNA]</scope>
    <source>
        <tissue evidence="1">Muscle</tissue>
    </source>
</reference>
<dbReference type="Proteomes" id="UP000324222">
    <property type="component" value="Unassembled WGS sequence"/>
</dbReference>
<evidence type="ECO:0000313" key="2">
    <source>
        <dbReference type="Proteomes" id="UP000324222"/>
    </source>
</evidence>
<dbReference type="EMBL" id="VSRR010018109">
    <property type="protein sequence ID" value="MPC60994.1"/>
    <property type="molecule type" value="Genomic_DNA"/>
</dbReference>
<comment type="caution">
    <text evidence="1">The sequence shown here is derived from an EMBL/GenBank/DDBJ whole genome shotgun (WGS) entry which is preliminary data.</text>
</comment>
<name>A0A5B7GWL0_PORTR</name>
<evidence type="ECO:0000313" key="1">
    <source>
        <dbReference type="EMBL" id="MPC60994.1"/>
    </source>
</evidence>
<proteinExistence type="predicted"/>
<sequence length="127" mass="14021">MCLNRNIAEMSTNQFRKHCMGGYSAPQAPNRYGGKGLRGAGLPGVGIVASRERKPLSQRMKHLLCVFVRAVLLSWRVEVVTSHRDPEPISDAWNFSLRLQFNFRFALTHLPGPRRGGDAASCPTGGD</sequence>
<accession>A0A5B7GWL0</accession>
<organism evidence="1 2">
    <name type="scientific">Portunus trituberculatus</name>
    <name type="common">Swimming crab</name>
    <name type="synonym">Neptunus trituberculatus</name>
    <dbReference type="NCBI Taxonomy" id="210409"/>
    <lineage>
        <taxon>Eukaryota</taxon>
        <taxon>Metazoa</taxon>
        <taxon>Ecdysozoa</taxon>
        <taxon>Arthropoda</taxon>
        <taxon>Crustacea</taxon>
        <taxon>Multicrustacea</taxon>
        <taxon>Malacostraca</taxon>
        <taxon>Eumalacostraca</taxon>
        <taxon>Eucarida</taxon>
        <taxon>Decapoda</taxon>
        <taxon>Pleocyemata</taxon>
        <taxon>Brachyura</taxon>
        <taxon>Eubrachyura</taxon>
        <taxon>Portunoidea</taxon>
        <taxon>Portunidae</taxon>
        <taxon>Portuninae</taxon>
        <taxon>Portunus</taxon>
    </lineage>
</organism>
<protein>
    <submittedName>
        <fullName evidence="1">Uncharacterized protein</fullName>
    </submittedName>
</protein>